<dbReference type="SUPFAM" id="SSF52540">
    <property type="entry name" value="P-loop containing nucleoside triphosphate hydrolases"/>
    <property type="match status" value="1"/>
</dbReference>
<evidence type="ECO:0000256" key="4">
    <source>
        <dbReference type="ARBA" id="ARBA00023134"/>
    </source>
</evidence>
<dbReference type="InterPro" id="IPR007743">
    <property type="entry name" value="Immunity-related_GTPase-like"/>
</dbReference>
<dbReference type="InterPro" id="IPR030385">
    <property type="entry name" value="G_IRG_dom"/>
</dbReference>
<evidence type="ECO:0000313" key="6">
    <source>
        <dbReference type="EMBL" id="JAW07229.1"/>
    </source>
</evidence>
<dbReference type="GO" id="GO:0005789">
    <property type="term" value="C:endoplasmic reticulum membrane"/>
    <property type="evidence" value="ECO:0007669"/>
    <property type="project" value="TreeGrafter"/>
</dbReference>
<reference evidence="6" key="1">
    <citation type="journal article" date="2017" name="G3 (Bethesda)">
        <title>De Novo Genome and Transcriptome Assembly of the Canadian Beaver (Castor canadensis).</title>
        <authorList>
            <person name="Lok S."/>
            <person name="Paton T.A."/>
            <person name="Wang Z."/>
            <person name="Kaur G."/>
            <person name="Walker S."/>
            <person name="Yuen R.K."/>
            <person name="Sung W.W."/>
            <person name="Whitney J."/>
            <person name="Buchanan J.A."/>
            <person name="Trost B."/>
            <person name="Singh N."/>
            <person name="Apresto B."/>
            <person name="Chen N."/>
            <person name="Coole M."/>
            <person name="Dawson T.J."/>
            <person name="Ho K.Y."/>
            <person name="Hu Z."/>
            <person name="Pullenayegum S."/>
            <person name="Samler K."/>
            <person name="Shipstone A."/>
            <person name="Tsoi F."/>
            <person name="Wang T."/>
            <person name="Pereira S.L."/>
            <person name="Rostami P."/>
            <person name="Ryan C.A."/>
            <person name="Tong A.H."/>
            <person name="Ng K."/>
            <person name="Sundaravadanam Y."/>
            <person name="Simpson J.T."/>
            <person name="Lim B.K."/>
            <person name="Engstrom M.D."/>
            <person name="Dutton C.J."/>
            <person name="Kerr K.C."/>
            <person name="Franke M."/>
            <person name="Rapley W."/>
            <person name="Wintle R.F."/>
            <person name="Scherer S.W."/>
        </authorList>
    </citation>
    <scope>NUCLEOTIDE SEQUENCE</scope>
    <source>
        <strain evidence="6">Ward</strain>
        <tissue evidence="6">Leukocyte</tissue>
    </source>
</reference>
<dbReference type="PROSITE" id="PS51716">
    <property type="entry name" value="G_IRG"/>
    <property type="match status" value="1"/>
</dbReference>
<evidence type="ECO:0000256" key="1">
    <source>
        <dbReference type="ARBA" id="ARBA00005429"/>
    </source>
</evidence>
<dbReference type="AlphaFoldDB" id="A0A250YML9"/>
<name>A0A250YML9_CASCN</name>
<accession>A0A250YML9</accession>
<dbReference type="PANTHER" id="PTHR32341">
    <property type="entry name" value="INTERFERON-INDUCIBLE GTPASE"/>
    <property type="match status" value="1"/>
</dbReference>
<dbReference type="InterPro" id="IPR027417">
    <property type="entry name" value="P-loop_NTPase"/>
</dbReference>
<dbReference type="GO" id="GO:0005525">
    <property type="term" value="F:GTP binding"/>
    <property type="evidence" value="ECO:0007669"/>
    <property type="project" value="UniProtKB-KW"/>
</dbReference>
<keyword evidence="3" id="KW-0378">Hydrolase</keyword>
<proteinExistence type="inferred from homology"/>
<feature type="domain" description="IRG-type G" evidence="5">
    <location>
        <begin position="69"/>
        <end position="251"/>
    </location>
</feature>
<evidence type="ECO:0000256" key="3">
    <source>
        <dbReference type="ARBA" id="ARBA00022801"/>
    </source>
</evidence>
<comment type="similarity">
    <text evidence="1">Belongs to the TRAFAC class dynamin-like GTPase superfamily. IRG family.</text>
</comment>
<organism evidence="6">
    <name type="scientific">Castor canadensis</name>
    <name type="common">American beaver</name>
    <dbReference type="NCBI Taxonomy" id="51338"/>
    <lineage>
        <taxon>Eukaryota</taxon>
        <taxon>Metazoa</taxon>
        <taxon>Chordata</taxon>
        <taxon>Craniata</taxon>
        <taxon>Vertebrata</taxon>
        <taxon>Euteleostomi</taxon>
        <taxon>Mammalia</taxon>
        <taxon>Eutheria</taxon>
        <taxon>Euarchontoglires</taxon>
        <taxon>Glires</taxon>
        <taxon>Rodentia</taxon>
        <taxon>Castorimorpha</taxon>
        <taxon>Castoridae</taxon>
        <taxon>Castor</taxon>
    </lineage>
</organism>
<dbReference type="EMBL" id="GFFW01004850">
    <property type="protein sequence ID" value="JAW07229.1"/>
    <property type="molecule type" value="Transcribed_RNA"/>
</dbReference>
<evidence type="ECO:0000256" key="2">
    <source>
        <dbReference type="ARBA" id="ARBA00022741"/>
    </source>
</evidence>
<dbReference type="GO" id="GO:0003924">
    <property type="term" value="F:GTPase activity"/>
    <property type="evidence" value="ECO:0007669"/>
    <property type="project" value="TreeGrafter"/>
</dbReference>
<keyword evidence="2" id="KW-0547">Nucleotide-binding</keyword>
<dbReference type="Gene3D" id="3.40.50.300">
    <property type="entry name" value="P-loop containing nucleotide triphosphate hydrolases"/>
    <property type="match status" value="1"/>
</dbReference>
<keyword evidence="4" id="KW-0342">GTP-binding</keyword>
<dbReference type="Pfam" id="PF05049">
    <property type="entry name" value="IIGP"/>
    <property type="match status" value="1"/>
</dbReference>
<dbReference type="GO" id="GO:0000045">
    <property type="term" value="P:autophagosome assembly"/>
    <property type="evidence" value="ECO:0007669"/>
    <property type="project" value="TreeGrafter"/>
</dbReference>
<dbReference type="GO" id="GO:0035458">
    <property type="term" value="P:cellular response to interferon-beta"/>
    <property type="evidence" value="ECO:0007669"/>
    <property type="project" value="TreeGrafter"/>
</dbReference>
<dbReference type="InterPro" id="IPR051515">
    <property type="entry name" value="IRG"/>
</dbReference>
<dbReference type="FunFam" id="3.40.50.300:FF:000541">
    <property type="entry name" value="Immunity related GTPase M"/>
    <property type="match status" value="1"/>
</dbReference>
<dbReference type="PANTHER" id="PTHR32341:SF15">
    <property type="entry name" value="INTERFERON-GAMMA-INDUCIBLE GTPASE 10-RELATED"/>
    <property type="match status" value="1"/>
</dbReference>
<sequence>MGQELSDESNGEEHQDWDSRFATYFKNLRLGNKIISQETIHSIKLLLTKGNIQEVISAINDALQEIVDTPINIAVTGLSGAGKSSFINTLRGVGHEEEDAAPTGVLPMTMHRTPYTHPQIPSVVLWDLPGIGTTNLHAKDYFKKVKFNEYDFFIIISSTRVTQHDLDLAKEIRNMKKDFYFVRTKVDNALKYEETCKPITFQREKVLHQIRYCCIDALKQNNIDEPQIFLISNNNLSEYDLQILNNVLSKELPAQKHNNFMLSLLNIAEAAIERKRESLKHLIRLEALKVTLLPYTPNVLEKSDVEKLKESLYEYQDIFGVDDASLQNLAKDWQIPMEQLKEIIKSPSLLKTKKEETIQEKLWEYWQMVCSDNGNLLTMNFYIRIIFCLQIYFLDTVTNDAKVLLKEIYSRKRLIIN</sequence>
<protein>
    <submittedName>
        <fullName evidence="6">Interferon-inducible GTPase 1-like protein</fullName>
    </submittedName>
</protein>
<evidence type="ECO:0000259" key="5">
    <source>
        <dbReference type="PROSITE" id="PS51716"/>
    </source>
</evidence>
<dbReference type="GO" id="GO:0045087">
    <property type="term" value="P:innate immune response"/>
    <property type="evidence" value="ECO:0007669"/>
    <property type="project" value="TreeGrafter"/>
</dbReference>